<keyword evidence="7" id="KW-0788">Thiol protease</keyword>
<evidence type="ECO:0000256" key="1">
    <source>
        <dbReference type="ARBA" id="ARBA00000707"/>
    </source>
</evidence>
<dbReference type="InterPro" id="IPR028889">
    <property type="entry name" value="USP"/>
</dbReference>
<evidence type="ECO:0000313" key="12">
    <source>
        <dbReference type="Proteomes" id="UP000250266"/>
    </source>
</evidence>
<dbReference type="Gene3D" id="3.30.2230.10">
    <property type="entry name" value="DUSP-like"/>
    <property type="match status" value="1"/>
</dbReference>
<feature type="region of interest" description="Disordered" evidence="8">
    <location>
        <begin position="1364"/>
        <end position="1477"/>
    </location>
</feature>
<feature type="domain" description="DUSP" evidence="10">
    <location>
        <begin position="166"/>
        <end position="291"/>
    </location>
</feature>
<feature type="region of interest" description="Disordered" evidence="8">
    <location>
        <begin position="486"/>
        <end position="531"/>
    </location>
</feature>
<feature type="region of interest" description="Disordered" evidence="8">
    <location>
        <begin position="1030"/>
        <end position="1055"/>
    </location>
</feature>
<evidence type="ECO:0000256" key="6">
    <source>
        <dbReference type="ARBA" id="ARBA00022801"/>
    </source>
</evidence>
<evidence type="ECO:0000259" key="9">
    <source>
        <dbReference type="PROSITE" id="PS50235"/>
    </source>
</evidence>
<feature type="compositionally biased region" description="Polar residues" evidence="8">
    <location>
        <begin position="1"/>
        <end position="26"/>
    </location>
</feature>
<dbReference type="GO" id="GO:0006508">
    <property type="term" value="P:proteolysis"/>
    <property type="evidence" value="ECO:0007669"/>
    <property type="project" value="UniProtKB-KW"/>
</dbReference>
<evidence type="ECO:0000256" key="3">
    <source>
        <dbReference type="ARBA" id="ARBA00012759"/>
    </source>
</evidence>
<proteinExistence type="inferred from homology"/>
<keyword evidence="5" id="KW-0833">Ubl conjugation pathway</keyword>
<evidence type="ECO:0000256" key="5">
    <source>
        <dbReference type="ARBA" id="ARBA00022786"/>
    </source>
</evidence>
<name>A0A8E2E6S8_9PEZI</name>
<dbReference type="CDD" id="cd02674">
    <property type="entry name" value="Peptidase_C19R"/>
    <property type="match status" value="1"/>
</dbReference>
<dbReference type="Pfam" id="PF00443">
    <property type="entry name" value="UCH"/>
    <property type="match status" value="1"/>
</dbReference>
<dbReference type="InterPro" id="IPR035927">
    <property type="entry name" value="DUSP-like_sf"/>
</dbReference>
<dbReference type="Gene3D" id="3.90.70.10">
    <property type="entry name" value="Cysteine proteinases"/>
    <property type="match status" value="2"/>
</dbReference>
<keyword evidence="4" id="KW-0645">Protease</keyword>
<protein>
    <recommendedName>
        <fullName evidence="3">ubiquitinyl hydrolase 1</fullName>
        <ecNumber evidence="3">3.4.19.12</ecNumber>
    </recommendedName>
</protein>
<feature type="domain" description="USP" evidence="9">
    <location>
        <begin position="532"/>
        <end position="1343"/>
    </location>
</feature>
<feature type="region of interest" description="Disordered" evidence="8">
    <location>
        <begin position="1"/>
        <end position="157"/>
    </location>
</feature>
<feature type="compositionally biased region" description="Polar residues" evidence="8">
    <location>
        <begin position="108"/>
        <end position="128"/>
    </location>
</feature>
<feature type="compositionally biased region" description="Basic and acidic residues" evidence="8">
    <location>
        <begin position="42"/>
        <end position="54"/>
    </location>
</feature>
<feature type="compositionally biased region" description="Low complexity" evidence="8">
    <location>
        <begin position="499"/>
        <end position="519"/>
    </location>
</feature>
<feature type="region of interest" description="Disordered" evidence="8">
    <location>
        <begin position="1067"/>
        <end position="1111"/>
    </location>
</feature>
<comment type="catalytic activity">
    <reaction evidence="1">
        <text>Thiol-dependent hydrolysis of ester, thioester, amide, peptide and isopeptide bonds formed by the C-terminal Gly of ubiquitin (a 76-residue protein attached to proteins as an intracellular targeting signal).</text>
        <dbReference type="EC" id="3.4.19.12"/>
    </reaction>
</comment>
<evidence type="ECO:0000256" key="4">
    <source>
        <dbReference type="ARBA" id="ARBA00022670"/>
    </source>
</evidence>
<feature type="compositionally biased region" description="Low complexity" evidence="8">
    <location>
        <begin position="129"/>
        <end position="140"/>
    </location>
</feature>
<feature type="region of interest" description="Disordered" evidence="8">
    <location>
        <begin position="1505"/>
        <end position="1582"/>
    </location>
</feature>
<dbReference type="CDD" id="cd02257">
    <property type="entry name" value="Peptidase_C19"/>
    <property type="match status" value="1"/>
</dbReference>
<evidence type="ECO:0000256" key="8">
    <source>
        <dbReference type="SAM" id="MobiDB-lite"/>
    </source>
</evidence>
<dbReference type="PANTHER" id="PTHR21646">
    <property type="entry name" value="UBIQUITIN CARBOXYL-TERMINAL HYDROLASE"/>
    <property type="match status" value="1"/>
</dbReference>
<dbReference type="InterPro" id="IPR038765">
    <property type="entry name" value="Papain-like_cys_pep_sf"/>
</dbReference>
<feature type="compositionally biased region" description="Basic and acidic residues" evidence="8">
    <location>
        <begin position="88"/>
        <end position="107"/>
    </location>
</feature>
<dbReference type="SUPFAM" id="SSF143791">
    <property type="entry name" value="DUSP-like"/>
    <property type="match status" value="1"/>
</dbReference>
<dbReference type="InterPro" id="IPR006615">
    <property type="entry name" value="Pept_C19_DUSP"/>
</dbReference>
<dbReference type="SUPFAM" id="SSF54001">
    <property type="entry name" value="Cysteine proteinases"/>
    <property type="match status" value="1"/>
</dbReference>
<dbReference type="PROSITE" id="PS50235">
    <property type="entry name" value="USP_3"/>
    <property type="match status" value="1"/>
</dbReference>
<dbReference type="EMBL" id="KV745059">
    <property type="protein sequence ID" value="OCK78430.1"/>
    <property type="molecule type" value="Genomic_DNA"/>
</dbReference>
<keyword evidence="6" id="KW-0378">Hydrolase</keyword>
<dbReference type="PROSITE" id="PS51283">
    <property type="entry name" value="DUSP"/>
    <property type="match status" value="1"/>
</dbReference>
<sequence length="1608" mass="176570">MPGSTSQDRPGTATDTSPRNTDQTTQPVVRPPPRSSSPAKRPASDMEDAGKEQMDIDPSPTIIGDAEQGSGNDSPQATKLLPAMSHATAEEQKPPRAHSAEMSDDRSSSVTNGMSAASSDTASVSNQESTATSVSTASCAQPSSPIPGNSTANVADDHYCGSSSLPSIDEQVTQVMMIHQKQLTDGQEGYLLSAKWLERVMARTTDNLKHPENFEKSALDGEIGPVDNSDLVDEGLVDDDLEDEHGDDFIPLKRGLQINRDFEVLPEEAWHLILEWYGQKKGTPTIRRYTHNTAPPGAMENIQYELNPPIFTIRKLQNHSAGMNAQSLQDNQKLSPRIVASRGELFQKFLKNAKAAAGIDMKTKVQVWRVLSAGQTDQPQESEAGPSGILTPVSSRGASPNPLAASQRLPLLIDIASFNSLSDGVHREMVTGKDETANDKYNGHLNLQTVGLAEDQVLILEEQIGGPGGGEYVSDTTRKVSIKNGTILKSSAGKPQNKSFQGSSDSGRSSPAPSGPVTRGRTRRDGRTKGTVGLTNLGNTCYMNSALQCIRSVEELTLYFLHEHYKKDLNPSNPLGHNGTIAKSYAGLLGAIYDDNALSSFPPKNFKYALGRAQPLFSGYGQQDSQEFLSFLVDGLHEDLNRIFKKPYVENPESDDKTVNDPEAIRALGEKFRENHHARNDSVAMDLFNGFYKNTMVCPICDKVSITFDPFSLLTLQLPIEQTWQHTITFAPLYSAPFQIDVDIDKNGTIYSLKEYIASRVPGVKASHIMGAEIYSHKFYRTLEDSKTIAESNIQARDDIVMYELDAAPTNFPPPKKKHNKIRSMVSWNNASSEEDIPDSESPLADRMVVPIFHRAQSHSTYSNSRSLKLWPSYILVTREEARDYDSILRKVLAKVSTMTSRPILTEMNSNYESFEDSRNGSDTVLTTDEDASPNIDPRIQDRSVEGEDMVEVTMAEPIEGTVDELMGDPNDTNDSERIPEVLQPGAFIPPELRQLFQLKHTKANKEMVPTGWSTIDQSKDYPLIESRIRVPPSRRSSMQSTEENFQPSSSEEADDTIAFSVTTTQESFTLAEESSEEELPPADHFTRGGRQKNSRKNKHGKNKKATTYSKKGKGRFIDQPIYPIEEPEADEDPALIRLGEAIILDWNSQAFESLFEGMDPEDPRGMDTWKNMDTLPDPVLQEKKARRAARKKSGITLQECFAETSKGEILSEENAWYCNRCKELRRASKTLEIWTLPDILVVHLKRFSANRGFRDKIDVLVDFPIEGLDLSQRVGLPEGKEMIYDLFAVDNHYGGLGGGHYTAFAQNFFDKRWYEYNDSSVSQRNPKSVVTSAAYLLFYRRRSSTPLGPPYLQKIVEAAYAPESESVPESQSNSRQASRSPAGNGRRLDDLSRNGSSSASAAAAAGPLRGGGSDSGAGAARGARSARGASAMEDQDEETTDVETEAYELEAQNPPPYDEGYGGDDDAFGGGSAYGPHVMGHYANPVWNFSAVGAANLVRDEEDEVGYDGDGDAASNAPALGDDDLNDRIMQDFGDDYVGPHQVSRAGSAASNEEVPDLLEEGPEVRMIESTETGDDEGEVADVRLEDVDVEAVVGGEGELGEHDKMD</sequence>
<dbReference type="Pfam" id="PF06337">
    <property type="entry name" value="DUSP"/>
    <property type="match status" value="1"/>
</dbReference>
<feature type="region of interest" description="Disordered" evidence="8">
    <location>
        <begin position="374"/>
        <end position="402"/>
    </location>
</feature>
<dbReference type="InterPro" id="IPR050185">
    <property type="entry name" value="Ub_carboxyl-term_hydrolase"/>
</dbReference>
<dbReference type="GO" id="GO:0004843">
    <property type="term" value="F:cysteine-type deubiquitinase activity"/>
    <property type="evidence" value="ECO:0007669"/>
    <property type="project" value="UniProtKB-EC"/>
</dbReference>
<evidence type="ECO:0000259" key="10">
    <source>
        <dbReference type="PROSITE" id="PS51283"/>
    </source>
</evidence>
<feature type="compositionally biased region" description="Basic residues" evidence="8">
    <location>
        <begin position="1088"/>
        <end position="1111"/>
    </location>
</feature>
<dbReference type="OrthoDB" id="952271at2759"/>
<dbReference type="EC" id="3.4.19.12" evidence="3"/>
<dbReference type="PROSITE" id="PS00973">
    <property type="entry name" value="USP_2"/>
    <property type="match status" value="1"/>
</dbReference>
<feature type="compositionally biased region" description="Low complexity" evidence="8">
    <location>
        <begin position="1417"/>
        <end position="1432"/>
    </location>
</feature>
<organism evidence="11 12">
    <name type="scientific">Lepidopterella palustris CBS 459.81</name>
    <dbReference type="NCBI Taxonomy" id="1314670"/>
    <lineage>
        <taxon>Eukaryota</taxon>
        <taxon>Fungi</taxon>
        <taxon>Dikarya</taxon>
        <taxon>Ascomycota</taxon>
        <taxon>Pezizomycotina</taxon>
        <taxon>Dothideomycetes</taxon>
        <taxon>Pleosporomycetidae</taxon>
        <taxon>Mytilinidiales</taxon>
        <taxon>Argynnaceae</taxon>
        <taxon>Lepidopterella</taxon>
    </lineage>
</organism>
<gene>
    <name evidence="11" type="ORF">K432DRAFT_406464</name>
</gene>
<dbReference type="PANTHER" id="PTHR21646:SF24">
    <property type="entry name" value="UBIQUITIN CARBOXYL-TERMINAL HYDROLASE"/>
    <property type="match status" value="1"/>
</dbReference>
<evidence type="ECO:0000256" key="2">
    <source>
        <dbReference type="ARBA" id="ARBA00009085"/>
    </source>
</evidence>
<feature type="compositionally biased region" description="Acidic residues" evidence="8">
    <location>
        <begin position="1434"/>
        <end position="1449"/>
    </location>
</feature>
<dbReference type="GO" id="GO:0016579">
    <property type="term" value="P:protein deubiquitination"/>
    <property type="evidence" value="ECO:0007669"/>
    <property type="project" value="InterPro"/>
</dbReference>
<evidence type="ECO:0000256" key="7">
    <source>
        <dbReference type="ARBA" id="ARBA00022807"/>
    </source>
</evidence>
<dbReference type="InterPro" id="IPR001394">
    <property type="entry name" value="Peptidase_C19_UCH"/>
</dbReference>
<feature type="compositionally biased region" description="Polar residues" evidence="8">
    <location>
        <begin position="486"/>
        <end position="498"/>
    </location>
</feature>
<feature type="compositionally biased region" description="Polar residues" evidence="8">
    <location>
        <begin position="1039"/>
        <end position="1051"/>
    </location>
</feature>
<accession>A0A8E2E6S8</accession>
<feature type="compositionally biased region" description="Low complexity" evidence="8">
    <location>
        <begin position="1396"/>
        <end position="1408"/>
    </location>
</feature>
<comment type="similarity">
    <text evidence="2">Belongs to the peptidase C19 family.</text>
</comment>
<feature type="region of interest" description="Disordered" evidence="8">
    <location>
        <begin position="913"/>
        <end position="940"/>
    </location>
</feature>
<feature type="compositionally biased region" description="Polar residues" evidence="8">
    <location>
        <begin position="1368"/>
        <end position="1382"/>
    </location>
</feature>
<evidence type="ECO:0000313" key="11">
    <source>
        <dbReference type="EMBL" id="OCK78430.1"/>
    </source>
</evidence>
<dbReference type="PROSITE" id="PS00972">
    <property type="entry name" value="USP_1"/>
    <property type="match status" value="1"/>
</dbReference>
<feature type="compositionally biased region" description="Polar residues" evidence="8">
    <location>
        <begin position="141"/>
        <end position="153"/>
    </location>
</feature>
<reference evidence="11 12" key="1">
    <citation type="journal article" date="2016" name="Nat. Commun.">
        <title>Ectomycorrhizal ecology is imprinted in the genome of the dominant symbiotic fungus Cenococcum geophilum.</title>
        <authorList>
            <consortium name="DOE Joint Genome Institute"/>
            <person name="Peter M."/>
            <person name="Kohler A."/>
            <person name="Ohm R.A."/>
            <person name="Kuo A."/>
            <person name="Krutzmann J."/>
            <person name="Morin E."/>
            <person name="Arend M."/>
            <person name="Barry K.W."/>
            <person name="Binder M."/>
            <person name="Choi C."/>
            <person name="Clum A."/>
            <person name="Copeland A."/>
            <person name="Grisel N."/>
            <person name="Haridas S."/>
            <person name="Kipfer T."/>
            <person name="LaButti K."/>
            <person name="Lindquist E."/>
            <person name="Lipzen A."/>
            <person name="Maire R."/>
            <person name="Meier B."/>
            <person name="Mihaltcheva S."/>
            <person name="Molinier V."/>
            <person name="Murat C."/>
            <person name="Poggeler S."/>
            <person name="Quandt C.A."/>
            <person name="Sperisen C."/>
            <person name="Tritt A."/>
            <person name="Tisserant E."/>
            <person name="Crous P.W."/>
            <person name="Henrissat B."/>
            <person name="Nehls U."/>
            <person name="Egli S."/>
            <person name="Spatafora J.W."/>
            <person name="Grigoriev I.V."/>
            <person name="Martin F.M."/>
        </authorList>
    </citation>
    <scope>NUCLEOTIDE SEQUENCE [LARGE SCALE GENOMIC DNA]</scope>
    <source>
        <strain evidence="11 12">CBS 459.81</strain>
    </source>
</reference>
<dbReference type="InterPro" id="IPR018200">
    <property type="entry name" value="USP_CS"/>
</dbReference>
<dbReference type="Proteomes" id="UP000250266">
    <property type="component" value="Unassembled WGS sequence"/>
</dbReference>
<keyword evidence="12" id="KW-1185">Reference proteome</keyword>